<dbReference type="AlphaFoldDB" id="A0A9D1GS84"/>
<keyword evidence="9" id="KW-0961">Cell wall biogenesis/degradation</keyword>
<evidence type="ECO:0000256" key="6">
    <source>
        <dbReference type="ARBA" id="ARBA00022960"/>
    </source>
</evidence>
<organism evidence="17 18">
    <name type="scientific">Candidatus Pelethenecus faecipullorum</name>
    <dbReference type="NCBI Taxonomy" id="2840900"/>
    <lineage>
        <taxon>Bacteria</taxon>
        <taxon>Bacillati</taxon>
        <taxon>Mycoplasmatota</taxon>
        <taxon>Mollicutes</taxon>
        <taxon>Candidatus Pelethenecus</taxon>
    </lineage>
</organism>
<dbReference type="InterPro" id="IPR013792">
    <property type="entry name" value="RNA3'P_cycl/enolpyr_Trfase_a/b"/>
</dbReference>
<dbReference type="GO" id="GO:0005737">
    <property type="term" value="C:cytoplasm"/>
    <property type="evidence" value="ECO:0007669"/>
    <property type="project" value="UniProtKB-SubCell"/>
</dbReference>
<evidence type="ECO:0000256" key="5">
    <source>
        <dbReference type="ARBA" id="ARBA00022679"/>
    </source>
</evidence>
<keyword evidence="7" id="KW-0573">Peptidoglycan synthesis</keyword>
<evidence type="ECO:0000256" key="11">
    <source>
        <dbReference type="ARBA" id="ARBA00039108"/>
    </source>
</evidence>
<keyword evidence="5 17" id="KW-0808">Transferase</keyword>
<evidence type="ECO:0000256" key="15">
    <source>
        <dbReference type="ARBA" id="ARBA00047527"/>
    </source>
</evidence>
<comment type="similarity">
    <text evidence="10">Belongs to the EPSP synthase family. MurA subfamily.</text>
</comment>
<evidence type="ECO:0000313" key="18">
    <source>
        <dbReference type="Proteomes" id="UP000886758"/>
    </source>
</evidence>
<dbReference type="EMBL" id="DVLF01000173">
    <property type="protein sequence ID" value="HIT50468.1"/>
    <property type="molecule type" value="Genomic_DNA"/>
</dbReference>
<name>A0A9D1GS84_9MOLU</name>
<dbReference type="InterPro" id="IPR050068">
    <property type="entry name" value="MurA_subfamily"/>
</dbReference>
<keyword evidence="4" id="KW-0132">Cell division</keyword>
<dbReference type="PANTHER" id="PTHR43783:SF1">
    <property type="entry name" value="UDP-N-ACETYLGLUCOSAMINE 1-CARBOXYVINYLTRANSFERASE"/>
    <property type="match status" value="1"/>
</dbReference>
<keyword evidence="3" id="KW-0963">Cytoplasm</keyword>
<evidence type="ECO:0000256" key="9">
    <source>
        <dbReference type="ARBA" id="ARBA00023316"/>
    </source>
</evidence>
<gene>
    <name evidence="17" type="ORF">IAD46_05515</name>
</gene>
<comment type="caution">
    <text evidence="17">The sequence shown here is derived from an EMBL/GenBank/DDBJ whole genome shotgun (WGS) entry which is preliminary data.</text>
</comment>
<proteinExistence type="inferred from homology"/>
<dbReference type="PANTHER" id="PTHR43783">
    <property type="entry name" value="UDP-N-ACETYLGLUCOSAMINE 1-CARBOXYVINYLTRANSFERASE"/>
    <property type="match status" value="1"/>
</dbReference>
<accession>A0A9D1GS84</accession>
<dbReference type="GO" id="GO:0071555">
    <property type="term" value="P:cell wall organization"/>
    <property type="evidence" value="ECO:0007669"/>
    <property type="project" value="UniProtKB-KW"/>
</dbReference>
<evidence type="ECO:0000256" key="8">
    <source>
        <dbReference type="ARBA" id="ARBA00023306"/>
    </source>
</evidence>
<dbReference type="GO" id="GO:0051301">
    <property type="term" value="P:cell division"/>
    <property type="evidence" value="ECO:0007669"/>
    <property type="project" value="UniProtKB-KW"/>
</dbReference>
<dbReference type="GO" id="GO:0009252">
    <property type="term" value="P:peptidoglycan biosynthetic process"/>
    <property type="evidence" value="ECO:0007669"/>
    <property type="project" value="UniProtKB-KW"/>
</dbReference>
<protein>
    <recommendedName>
        <fullName evidence="12">UDP-N-acetylglucosamine 1-carboxyvinyltransferase</fullName>
        <ecNumber evidence="11">2.5.1.7</ecNumber>
    </recommendedName>
    <alternativeName>
        <fullName evidence="13">Enoylpyruvate transferase</fullName>
    </alternativeName>
    <alternativeName>
        <fullName evidence="14">UDP-N-acetylglucosamine enolpyruvyl transferase</fullName>
    </alternativeName>
</protein>
<keyword evidence="6" id="KW-0133">Cell shape</keyword>
<comment type="pathway">
    <text evidence="2">Cell wall biogenesis; peptidoglycan biosynthesis.</text>
</comment>
<keyword evidence="8" id="KW-0131">Cell cycle</keyword>
<evidence type="ECO:0000256" key="1">
    <source>
        <dbReference type="ARBA" id="ARBA00004496"/>
    </source>
</evidence>
<evidence type="ECO:0000256" key="7">
    <source>
        <dbReference type="ARBA" id="ARBA00022984"/>
    </source>
</evidence>
<evidence type="ECO:0000256" key="4">
    <source>
        <dbReference type="ARBA" id="ARBA00022618"/>
    </source>
</evidence>
<sequence length="423" mass="46954">MNSIKIHGNQPLKGVVQVHGSKNAAIPLVCASLLAKGKVLFRNVPRISDIDDLVAILRKLDCNVRFKGHLLMIDNTNLKYKPLLFEECSKIRGSYYLIGVFLTLFSKCEILLPGGCKIGKRPIDLHLDAFEQLGFESKTEGNKLFLVKKKEVTDVVVRLKNKSVGASLNALFSCLATDQVILENTLFEPEGKDVIVFLKQIGYCIDVEEDRIYYKKKSLDFRFVKHAIIFDRMETMTYVIMGLLCGNLTIQNAPIADLQYPLELLLQSGYQISFTGTVIKAKKSKGKGICLKTAPYPGFPTDLQALFGVLNAVGEGESVMEECIFENRMHIYSDLLKAGASIRVEGNKVYLKGVNQLAAISCQACDLRHAAALILMGLCSTGTTVIEQYDLIERGYEDFIRKTIAMGAEIEVLLNQVPNNVNG</sequence>
<evidence type="ECO:0000256" key="12">
    <source>
        <dbReference type="ARBA" id="ARBA00039754"/>
    </source>
</evidence>
<reference evidence="17" key="2">
    <citation type="journal article" date="2021" name="PeerJ">
        <title>Extensive microbial diversity within the chicken gut microbiome revealed by metagenomics and culture.</title>
        <authorList>
            <person name="Gilroy R."/>
            <person name="Ravi A."/>
            <person name="Getino M."/>
            <person name="Pursley I."/>
            <person name="Horton D.L."/>
            <person name="Alikhan N.F."/>
            <person name="Baker D."/>
            <person name="Gharbi K."/>
            <person name="Hall N."/>
            <person name="Watson M."/>
            <person name="Adriaenssens E.M."/>
            <person name="Foster-Nyarko E."/>
            <person name="Jarju S."/>
            <person name="Secka A."/>
            <person name="Antonio M."/>
            <person name="Oren A."/>
            <person name="Chaudhuri R.R."/>
            <person name="La Ragione R."/>
            <person name="Hildebrand F."/>
            <person name="Pallen M.J."/>
        </authorList>
    </citation>
    <scope>NUCLEOTIDE SEQUENCE</scope>
    <source>
        <strain evidence="17">ChiW17-6978</strain>
    </source>
</reference>
<reference evidence="17" key="1">
    <citation type="submission" date="2020-10" db="EMBL/GenBank/DDBJ databases">
        <authorList>
            <person name="Gilroy R."/>
        </authorList>
    </citation>
    <scope>NUCLEOTIDE SEQUENCE</scope>
    <source>
        <strain evidence="17">ChiW17-6978</strain>
    </source>
</reference>
<dbReference type="InterPro" id="IPR036968">
    <property type="entry name" value="Enolpyruvate_Tfrase_sf"/>
</dbReference>
<dbReference type="Pfam" id="PF00275">
    <property type="entry name" value="EPSP_synthase"/>
    <property type="match status" value="1"/>
</dbReference>
<comment type="subcellular location">
    <subcellularLocation>
        <location evidence="1">Cytoplasm</location>
    </subcellularLocation>
</comment>
<evidence type="ECO:0000256" key="14">
    <source>
        <dbReference type="ARBA" id="ARBA00042842"/>
    </source>
</evidence>
<dbReference type="GO" id="GO:0008760">
    <property type="term" value="F:UDP-N-acetylglucosamine 1-carboxyvinyltransferase activity"/>
    <property type="evidence" value="ECO:0007669"/>
    <property type="project" value="UniProtKB-EC"/>
</dbReference>
<dbReference type="Proteomes" id="UP000886758">
    <property type="component" value="Unassembled WGS sequence"/>
</dbReference>
<dbReference type="EC" id="2.5.1.7" evidence="11"/>
<comment type="catalytic activity">
    <reaction evidence="15">
        <text>phosphoenolpyruvate + UDP-N-acetyl-alpha-D-glucosamine = UDP-N-acetyl-3-O-(1-carboxyvinyl)-alpha-D-glucosamine + phosphate</text>
        <dbReference type="Rhea" id="RHEA:18681"/>
        <dbReference type="ChEBI" id="CHEBI:43474"/>
        <dbReference type="ChEBI" id="CHEBI:57705"/>
        <dbReference type="ChEBI" id="CHEBI:58702"/>
        <dbReference type="ChEBI" id="CHEBI:68483"/>
        <dbReference type="EC" id="2.5.1.7"/>
    </reaction>
</comment>
<dbReference type="SUPFAM" id="SSF55205">
    <property type="entry name" value="EPT/RTPC-like"/>
    <property type="match status" value="1"/>
</dbReference>
<evidence type="ECO:0000256" key="10">
    <source>
        <dbReference type="ARBA" id="ARBA00038367"/>
    </source>
</evidence>
<evidence type="ECO:0000256" key="3">
    <source>
        <dbReference type="ARBA" id="ARBA00022490"/>
    </source>
</evidence>
<evidence type="ECO:0000313" key="17">
    <source>
        <dbReference type="EMBL" id="HIT50468.1"/>
    </source>
</evidence>
<dbReference type="Gene3D" id="3.65.10.10">
    <property type="entry name" value="Enolpyruvate transferase domain"/>
    <property type="match status" value="2"/>
</dbReference>
<evidence type="ECO:0000256" key="2">
    <source>
        <dbReference type="ARBA" id="ARBA00004752"/>
    </source>
</evidence>
<dbReference type="NCBIfam" id="NF006873">
    <property type="entry name" value="PRK09369.1"/>
    <property type="match status" value="1"/>
</dbReference>
<evidence type="ECO:0000256" key="13">
    <source>
        <dbReference type="ARBA" id="ARBA00042443"/>
    </source>
</evidence>
<feature type="domain" description="Enolpyruvate transferase" evidence="16">
    <location>
        <begin position="7"/>
        <end position="402"/>
    </location>
</feature>
<evidence type="ECO:0000259" key="16">
    <source>
        <dbReference type="Pfam" id="PF00275"/>
    </source>
</evidence>
<dbReference type="GO" id="GO:0008360">
    <property type="term" value="P:regulation of cell shape"/>
    <property type="evidence" value="ECO:0007669"/>
    <property type="project" value="UniProtKB-KW"/>
</dbReference>
<dbReference type="InterPro" id="IPR001986">
    <property type="entry name" value="Enolpyruvate_Tfrase_dom"/>
</dbReference>